<keyword evidence="3" id="KW-1185">Reference proteome</keyword>
<feature type="transmembrane region" description="Helical" evidence="1">
    <location>
        <begin position="20"/>
        <end position="38"/>
    </location>
</feature>
<organism evidence="2 3">
    <name type="scientific">Sorangium cellulosum (strain So ce56)</name>
    <name type="common">Polyangium cellulosum (strain So ce56)</name>
    <dbReference type="NCBI Taxonomy" id="448385"/>
    <lineage>
        <taxon>Bacteria</taxon>
        <taxon>Pseudomonadati</taxon>
        <taxon>Myxococcota</taxon>
        <taxon>Polyangia</taxon>
        <taxon>Polyangiales</taxon>
        <taxon>Polyangiaceae</taxon>
        <taxon>Sorangium</taxon>
    </lineage>
</organism>
<feature type="transmembrane region" description="Helical" evidence="1">
    <location>
        <begin position="58"/>
        <end position="78"/>
    </location>
</feature>
<reference evidence="2 3" key="1">
    <citation type="journal article" date="2007" name="Nat. Biotechnol.">
        <title>Complete genome sequence of the myxobacterium Sorangium cellulosum.</title>
        <authorList>
            <person name="Schneiker S."/>
            <person name="Perlova O."/>
            <person name="Kaiser O."/>
            <person name="Gerth K."/>
            <person name="Alici A."/>
            <person name="Altmeyer M.O."/>
            <person name="Bartels D."/>
            <person name="Bekel T."/>
            <person name="Beyer S."/>
            <person name="Bode E."/>
            <person name="Bode H.B."/>
            <person name="Bolten C.J."/>
            <person name="Choudhuri J.V."/>
            <person name="Doss S."/>
            <person name="Elnakady Y.A."/>
            <person name="Frank B."/>
            <person name="Gaigalat L."/>
            <person name="Goesmann A."/>
            <person name="Groeger C."/>
            <person name="Gross F."/>
            <person name="Jelsbak L."/>
            <person name="Jelsbak L."/>
            <person name="Kalinowski J."/>
            <person name="Kegler C."/>
            <person name="Knauber T."/>
            <person name="Konietzny S."/>
            <person name="Kopp M."/>
            <person name="Krause L."/>
            <person name="Krug D."/>
            <person name="Linke B."/>
            <person name="Mahmud T."/>
            <person name="Martinez-Arias R."/>
            <person name="McHardy A.C."/>
            <person name="Merai M."/>
            <person name="Meyer F."/>
            <person name="Mormann S."/>
            <person name="Munoz-Dorado J."/>
            <person name="Perez J."/>
            <person name="Pradella S."/>
            <person name="Rachid S."/>
            <person name="Raddatz G."/>
            <person name="Rosenau F."/>
            <person name="Rueckert C."/>
            <person name="Sasse F."/>
            <person name="Scharfe M."/>
            <person name="Schuster S.C."/>
            <person name="Suen G."/>
            <person name="Treuner-Lange A."/>
            <person name="Velicer G.J."/>
            <person name="Vorholter F.-J."/>
            <person name="Weissman K.J."/>
            <person name="Welch R.D."/>
            <person name="Wenzel S.C."/>
            <person name="Whitworth D.E."/>
            <person name="Wilhelm S."/>
            <person name="Wittmann C."/>
            <person name="Bloecker H."/>
            <person name="Puehler A."/>
            <person name="Mueller R."/>
        </authorList>
    </citation>
    <scope>NUCLEOTIDE SEQUENCE [LARGE SCALE GENOMIC DNA]</scope>
    <source>
        <strain evidence="3">So ce56</strain>
    </source>
</reference>
<dbReference type="EMBL" id="AM746676">
    <property type="protein sequence ID" value="CAN94666.1"/>
    <property type="molecule type" value="Genomic_DNA"/>
</dbReference>
<protein>
    <submittedName>
        <fullName evidence="2">Uncharacterized protein</fullName>
    </submittedName>
</protein>
<dbReference type="RefSeq" id="WP_012237135.1">
    <property type="nucleotide sequence ID" value="NC_010162.1"/>
</dbReference>
<keyword evidence="1" id="KW-0472">Membrane</keyword>
<dbReference type="AlphaFoldDB" id="A9F8K8"/>
<evidence type="ECO:0000256" key="1">
    <source>
        <dbReference type="SAM" id="Phobius"/>
    </source>
</evidence>
<dbReference type="KEGG" id="scl:sce4503"/>
<gene>
    <name evidence="2" type="ordered locus">sce4503</name>
</gene>
<dbReference type="OrthoDB" id="292264at2"/>
<dbReference type="BioCyc" id="SCEL448385:SCE_RS23115-MONOMER"/>
<evidence type="ECO:0000313" key="2">
    <source>
        <dbReference type="EMBL" id="CAN94666.1"/>
    </source>
</evidence>
<keyword evidence="1" id="KW-1133">Transmembrane helix</keyword>
<evidence type="ECO:0000313" key="3">
    <source>
        <dbReference type="Proteomes" id="UP000002139"/>
    </source>
</evidence>
<name>A9F8K8_SORC5</name>
<dbReference type="HOGENOM" id="CLU_157152_0_0_7"/>
<dbReference type="Proteomes" id="UP000002139">
    <property type="component" value="Chromosome"/>
</dbReference>
<dbReference type="STRING" id="448385.sce4503"/>
<proteinExistence type="predicted"/>
<accession>A9F8K8</accession>
<sequence length="100" mass="10896">MTIAGIEGLSNETIRGELAAGARFVVFEYCISILILTFKRSSAVHYIRPGESALLKGLPYTMISLLFGWWGFPFGLLYTPMALITNLSGGRDVTATILHG</sequence>
<keyword evidence="1" id="KW-0812">Transmembrane</keyword>
<dbReference type="eggNOG" id="COG0457">
    <property type="taxonomic scope" value="Bacteria"/>
</dbReference>